<evidence type="ECO:0000256" key="3">
    <source>
        <dbReference type="ARBA" id="ARBA00022729"/>
    </source>
</evidence>
<evidence type="ECO:0000313" key="9">
    <source>
        <dbReference type="RefSeq" id="XP_045543847.1"/>
    </source>
</evidence>
<proteinExistence type="predicted"/>
<dbReference type="PROSITE" id="PS50923">
    <property type="entry name" value="SUSHI"/>
    <property type="match status" value="2"/>
</dbReference>
<keyword evidence="3 6" id="KW-0732">Signal</keyword>
<reference evidence="9" key="1">
    <citation type="submission" date="2025-08" db="UniProtKB">
        <authorList>
            <consortium name="RefSeq"/>
        </authorList>
    </citation>
    <scope>IDENTIFICATION</scope>
</reference>
<organism evidence="8 9">
    <name type="scientific">Salmo salar</name>
    <name type="common">Atlantic salmon</name>
    <dbReference type="NCBI Taxonomy" id="8030"/>
    <lineage>
        <taxon>Eukaryota</taxon>
        <taxon>Metazoa</taxon>
        <taxon>Chordata</taxon>
        <taxon>Craniata</taxon>
        <taxon>Vertebrata</taxon>
        <taxon>Euteleostomi</taxon>
        <taxon>Actinopterygii</taxon>
        <taxon>Neopterygii</taxon>
        <taxon>Teleostei</taxon>
        <taxon>Protacanthopterygii</taxon>
        <taxon>Salmoniformes</taxon>
        <taxon>Salmonidae</taxon>
        <taxon>Salmoninae</taxon>
        <taxon>Salmo</taxon>
    </lineage>
</organism>
<dbReference type="Pfam" id="PF00084">
    <property type="entry name" value="Sushi"/>
    <property type="match status" value="3"/>
</dbReference>
<feature type="domain" description="Sushi" evidence="7">
    <location>
        <begin position="106"/>
        <end position="165"/>
    </location>
</feature>
<dbReference type="RefSeq" id="XP_045543847.1">
    <property type="nucleotide sequence ID" value="XM_045687891.1"/>
</dbReference>
<protein>
    <submittedName>
        <fullName evidence="9">Complement factor H</fullName>
    </submittedName>
</protein>
<feature type="signal peptide" evidence="6">
    <location>
        <begin position="1"/>
        <end position="36"/>
    </location>
</feature>
<evidence type="ECO:0000256" key="2">
    <source>
        <dbReference type="ARBA" id="ARBA00022659"/>
    </source>
</evidence>
<evidence type="ECO:0000259" key="7">
    <source>
        <dbReference type="PROSITE" id="PS50923"/>
    </source>
</evidence>
<comment type="subcellular location">
    <subcellularLocation>
        <location evidence="1">Virion</location>
    </subcellularLocation>
</comment>
<feature type="domain" description="Sushi" evidence="7">
    <location>
        <begin position="166"/>
        <end position="223"/>
    </location>
</feature>
<feature type="disulfide bond" evidence="5">
    <location>
        <begin position="167"/>
        <end position="210"/>
    </location>
</feature>
<evidence type="ECO:0000256" key="4">
    <source>
        <dbReference type="ARBA" id="ARBA00023157"/>
    </source>
</evidence>
<dbReference type="Gene3D" id="2.10.70.10">
    <property type="entry name" value="Complement Module, domain 1"/>
    <property type="match status" value="3"/>
</dbReference>
<dbReference type="InterPro" id="IPR035976">
    <property type="entry name" value="Sushi/SCR/CCP_sf"/>
</dbReference>
<dbReference type="PANTHER" id="PTHR45785">
    <property type="entry name" value="COMPLEMENT FACTOR H-RELATED"/>
    <property type="match status" value="1"/>
</dbReference>
<dbReference type="SMART" id="SM00032">
    <property type="entry name" value="CCP"/>
    <property type="match status" value="3"/>
</dbReference>
<dbReference type="CDD" id="cd00033">
    <property type="entry name" value="CCP"/>
    <property type="match status" value="2"/>
</dbReference>
<dbReference type="Proteomes" id="UP001652741">
    <property type="component" value="Chromosome ssa10"/>
</dbReference>
<keyword evidence="4 5" id="KW-1015">Disulfide bond</keyword>
<name>A0ABM3CBB1_SALSA</name>
<comment type="caution">
    <text evidence="5">Lacks conserved residue(s) required for the propagation of feature annotation.</text>
</comment>
<evidence type="ECO:0000256" key="1">
    <source>
        <dbReference type="ARBA" id="ARBA00004328"/>
    </source>
</evidence>
<dbReference type="GeneID" id="106590829"/>
<feature type="disulfide bond" evidence="5">
    <location>
        <begin position="108"/>
        <end position="151"/>
    </location>
</feature>
<dbReference type="InterPro" id="IPR000436">
    <property type="entry name" value="Sushi_SCR_CCP_dom"/>
</dbReference>
<keyword evidence="8" id="KW-1185">Reference proteome</keyword>
<dbReference type="PANTHER" id="PTHR45785:SF2">
    <property type="entry name" value="COMPLEMENT FACTOR H-RELATED"/>
    <property type="match status" value="1"/>
</dbReference>
<evidence type="ECO:0000313" key="8">
    <source>
        <dbReference type="Proteomes" id="UP001652741"/>
    </source>
</evidence>
<gene>
    <name evidence="9" type="primary">LOC106590829</name>
</gene>
<evidence type="ECO:0000256" key="5">
    <source>
        <dbReference type="PROSITE-ProRule" id="PRU00302"/>
    </source>
</evidence>
<dbReference type="SUPFAM" id="SSF57535">
    <property type="entry name" value="Complement control module/SCR domain"/>
    <property type="match status" value="3"/>
</dbReference>
<feature type="chain" id="PRO_5046214310" evidence="6">
    <location>
        <begin position="37"/>
        <end position="296"/>
    </location>
</feature>
<keyword evidence="2 5" id="KW-0768">Sushi</keyword>
<accession>A0ABM3CBB1</accession>
<sequence length="296" mass="34093">MFYSFHFYCIYHLINMKSSLTLLCLVVWLNVDASSAQTEIEGACINPPVMNGFIVQSNERNVDPRKRKIYYSCNVGFKPSTGGWWGEATCTEGTWSGILECIAQGIICDPPPKVENAIVEIPYQNKYIEGFEVNYECRKSFEIEGLKKLTCENGNWTTPPPTCKPSCPDPPSIENGDFIKEKRDDKGVITELYYQCSRQYTLSFTGSIRCQNGKWPSPPKCLRPCEISTFDAEYNLQNLSKKDYTTHNEKKTLQCKEGYYHIYRLFVWNIVEIEVKCDDGEMQYEDHKPICSHLYS</sequence>
<dbReference type="InterPro" id="IPR051503">
    <property type="entry name" value="ComplSys_Reg/VirEntry_Med"/>
</dbReference>
<evidence type="ECO:0000256" key="6">
    <source>
        <dbReference type="SAM" id="SignalP"/>
    </source>
</evidence>